<gene>
    <name evidence="2" type="ORF">glysoja_027277</name>
</gene>
<dbReference type="Proteomes" id="UP000053555">
    <property type="component" value="Unassembled WGS sequence"/>
</dbReference>
<proteinExistence type="predicted"/>
<dbReference type="AlphaFoldDB" id="A0A0B2PZ77"/>
<feature type="transmembrane region" description="Helical" evidence="1">
    <location>
        <begin position="34"/>
        <end position="54"/>
    </location>
</feature>
<accession>A0A0B2PZ77</accession>
<reference evidence="2" key="1">
    <citation type="submission" date="2014-07" db="EMBL/GenBank/DDBJ databases">
        <title>Identification of a novel salt tolerance gene in wild soybean by whole-genome sequencing.</title>
        <authorList>
            <person name="Lam H.-M."/>
            <person name="Qi X."/>
            <person name="Li M.-W."/>
            <person name="Liu X."/>
            <person name="Xie M."/>
            <person name="Ni M."/>
            <person name="Xu X."/>
        </authorList>
    </citation>
    <scope>NUCLEOTIDE SEQUENCE [LARGE SCALE GENOMIC DNA]</scope>
    <source>
        <tissue evidence="2">Root</tissue>
    </source>
</reference>
<dbReference type="EMBL" id="KN662891">
    <property type="protein sequence ID" value="KHN12989.1"/>
    <property type="molecule type" value="Genomic_DNA"/>
</dbReference>
<organism evidence="2">
    <name type="scientific">Glycine soja</name>
    <name type="common">Wild soybean</name>
    <dbReference type="NCBI Taxonomy" id="3848"/>
    <lineage>
        <taxon>Eukaryota</taxon>
        <taxon>Viridiplantae</taxon>
        <taxon>Streptophyta</taxon>
        <taxon>Embryophyta</taxon>
        <taxon>Tracheophyta</taxon>
        <taxon>Spermatophyta</taxon>
        <taxon>Magnoliopsida</taxon>
        <taxon>eudicotyledons</taxon>
        <taxon>Gunneridae</taxon>
        <taxon>Pentapetalae</taxon>
        <taxon>rosids</taxon>
        <taxon>fabids</taxon>
        <taxon>Fabales</taxon>
        <taxon>Fabaceae</taxon>
        <taxon>Papilionoideae</taxon>
        <taxon>50 kb inversion clade</taxon>
        <taxon>NPAAA clade</taxon>
        <taxon>indigoferoid/millettioid clade</taxon>
        <taxon>Phaseoleae</taxon>
        <taxon>Glycine</taxon>
        <taxon>Glycine subgen. Soja</taxon>
    </lineage>
</organism>
<name>A0A0B2PZ77_GLYSO</name>
<keyword evidence="1" id="KW-0472">Membrane</keyword>
<evidence type="ECO:0000256" key="1">
    <source>
        <dbReference type="SAM" id="Phobius"/>
    </source>
</evidence>
<keyword evidence="1" id="KW-1133">Transmembrane helix</keyword>
<protein>
    <submittedName>
        <fullName evidence="2">Uncharacterized protein</fullName>
    </submittedName>
</protein>
<sequence length="56" mass="6447">MGRSLGNTLNFSFCSIQKYPYFTYLFEEIKHADLLIVSVSNCVIVFSYTLLNFVQA</sequence>
<keyword evidence="1" id="KW-0812">Transmembrane</keyword>
<evidence type="ECO:0000313" key="2">
    <source>
        <dbReference type="EMBL" id="KHN12989.1"/>
    </source>
</evidence>